<sequence length="82" mass="8954">MPTMTHNADCDYVDRRREDRVQNHLAVDTFTSYPAAAIFGPGNDSGLTPQSCGMGTLRPSARRMNREDRSKCNTAAYSGGGQ</sequence>
<name>A0A5J4Z294_PORPP</name>
<dbReference type="Proteomes" id="UP000324585">
    <property type="component" value="Unassembled WGS sequence"/>
</dbReference>
<dbReference type="EMBL" id="VRMN01000001">
    <property type="protein sequence ID" value="KAA8497961.1"/>
    <property type="molecule type" value="Genomic_DNA"/>
</dbReference>
<feature type="region of interest" description="Disordered" evidence="1">
    <location>
        <begin position="58"/>
        <end position="82"/>
    </location>
</feature>
<protein>
    <submittedName>
        <fullName evidence="2">Uncharacterized protein</fullName>
    </submittedName>
</protein>
<keyword evidence="3" id="KW-1185">Reference proteome</keyword>
<organism evidence="2 3">
    <name type="scientific">Porphyridium purpureum</name>
    <name type="common">Red alga</name>
    <name type="synonym">Porphyridium cruentum</name>
    <dbReference type="NCBI Taxonomy" id="35688"/>
    <lineage>
        <taxon>Eukaryota</taxon>
        <taxon>Rhodophyta</taxon>
        <taxon>Bangiophyceae</taxon>
        <taxon>Porphyridiales</taxon>
        <taxon>Porphyridiaceae</taxon>
        <taxon>Porphyridium</taxon>
    </lineage>
</organism>
<comment type="caution">
    <text evidence="2">The sequence shown here is derived from an EMBL/GenBank/DDBJ whole genome shotgun (WGS) entry which is preliminary data.</text>
</comment>
<proteinExistence type="predicted"/>
<evidence type="ECO:0000313" key="3">
    <source>
        <dbReference type="Proteomes" id="UP000324585"/>
    </source>
</evidence>
<evidence type="ECO:0000313" key="2">
    <source>
        <dbReference type="EMBL" id="KAA8497961.1"/>
    </source>
</evidence>
<evidence type="ECO:0000256" key="1">
    <source>
        <dbReference type="SAM" id="MobiDB-lite"/>
    </source>
</evidence>
<dbReference type="AlphaFoldDB" id="A0A5J4Z294"/>
<accession>A0A5J4Z294</accession>
<reference evidence="3" key="1">
    <citation type="journal article" date="2019" name="Nat. Commun.">
        <title>Expansion of phycobilisome linker gene families in mesophilic red algae.</title>
        <authorList>
            <person name="Lee J."/>
            <person name="Kim D."/>
            <person name="Bhattacharya D."/>
            <person name="Yoon H.S."/>
        </authorList>
    </citation>
    <scope>NUCLEOTIDE SEQUENCE [LARGE SCALE GENOMIC DNA]</scope>
    <source>
        <strain evidence="3">CCMP 1328</strain>
    </source>
</reference>
<gene>
    <name evidence="2" type="ORF">FVE85_5546</name>
</gene>